<proteinExistence type="predicted"/>
<sequence>MAPSNARFGGCIIVAVLLLALVVALAVGGFSWFSARWEPAPAPGQQRCVASAGNGSTTLTLEQAHYASIIAGVSVKRDLPPRAASIALATAYQESDIRNLDYGDRDSVGLFQQRPSQGWGTEEQLKDPHYATGEFYDALVKIRSWRTRDINDVAQAVQISGHPEAYRDHVADARVLASTLTGQTPAGLTCLDRTGADGDTKGLAAALTRTFGADAKATREGKVLTVAAASADLAWAYGAFAVANSAQYGTLQVVVADRQWDTNAMTLPSWVAAETEAKAKQVRITVR</sequence>
<dbReference type="Proteomes" id="UP001500051">
    <property type="component" value="Unassembled WGS sequence"/>
</dbReference>
<gene>
    <name evidence="1" type="ORF">GCM10022204_30640</name>
</gene>
<reference evidence="2" key="1">
    <citation type="journal article" date="2019" name="Int. J. Syst. Evol. Microbiol.">
        <title>The Global Catalogue of Microorganisms (GCM) 10K type strain sequencing project: providing services to taxonomists for standard genome sequencing and annotation.</title>
        <authorList>
            <consortium name="The Broad Institute Genomics Platform"/>
            <consortium name="The Broad Institute Genome Sequencing Center for Infectious Disease"/>
            <person name="Wu L."/>
            <person name="Ma J."/>
        </authorList>
    </citation>
    <scope>NUCLEOTIDE SEQUENCE [LARGE SCALE GENOMIC DNA]</scope>
    <source>
        <strain evidence="2">JCM 16548</strain>
    </source>
</reference>
<dbReference type="EMBL" id="BAAAYX010000013">
    <property type="protein sequence ID" value="GAA3710151.1"/>
    <property type="molecule type" value="Genomic_DNA"/>
</dbReference>
<evidence type="ECO:0000313" key="1">
    <source>
        <dbReference type="EMBL" id="GAA3710151.1"/>
    </source>
</evidence>
<comment type="caution">
    <text evidence="1">The sequence shown here is derived from an EMBL/GenBank/DDBJ whole genome shotgun (WGS) entry which is preliminary data.</text>
</comment>
<evidence type="ECO:0000313" key="2">
    <source>
        <dbReference type="Proteomes" id="UP001500051"/>
    </source>
</evidence>
<dbReference type="RefSeq" id="WP_344813266.1">
    <property type="nucleotide sequence ID" value="NZ_BAAAYX010000013.1"/>
</dbReference>
<accession>A0ABP7DWS2</accession>
<protein>
    <recommendedName>
        <fullName evidence="3">Heavy metal transporter</fullName>
    </recommendedName>
</protein>
<name>A0ABP7DWS2_9ACTN</name>
<evidence type="ECO:0008006" key="3">
    <source>
        <dbReference type="Google" id="ProtNLM"/>
    </source>
</evidence>
<organism evidence="1 2">
    <name type="scientific">Microlunatus aurantiacus</name>
    <dbReference type="NCBI Taxonomy" id="446786"/>
    <lineage>
        <taxon>Bacteria</taxon>
        <taxon>Bacillati</taxon>
        <taxon>Actinomycetota</taxon>
        <taxon>Actinomycetes</taxon>
        <taxon>Propionibacteriales</taxon>
        <taxon>Propionibacteriaceae</taxon>
        <taxon>Microlunatus</taxon>
    </lineage>
</organism>
<keyword evidence="2" id="KW-1185">Reference proteome</keyword>